<proteinExistence type="inferred from homology"/>
<keyword evidence="4" id="KW-0418">Kinase</keyword>
<accession>A0ABV7BQE5</accession>
<reference evidence="5" key="1">
    <citation type="journal article" date="2019" name="Int. J. Syst. Evol. Microbiol.">
        <title>The Global Catalogue of Microorganisms (GCM) 10K type strain sequencing project: providing services to taxonomists for standard genome sequencing and annotation.</title>
        <authorList>
            <consortium name="The Broad Institute Genomics Platform"/>
            <consortium name="The Broad Institute Genome Sequencing Center for Infectious Disease"/>
            <person name="Wu L."/>
            <person name="Ma J."/>
        </authorList>
    </citation>
    <scope>NUCLEOTIDE SEQUENCE [LARGE SCALE GENOMIC DNA]</scope>
    <source>
        <strain evidence="5">CGMCC 1.16855</strain>
    </source>
</reference>
<protein>
    <submittedName>
        <fullName evidence="4">ABC1 kinase family protein</fullName>
    </submittedName>
</protein>
<evidence type="ECO:0000313" key="4">
    <source>
        <dbReference type="EMBL" id="MFC2998758.1"/>
    </source>
</evidence>
<dbReference type="CDD" id="cd05121">
    <property type="entry name" value="ABC1_ADCK3-like"/>
    <property type="match status" value="1"/>
</dbReference>
<evidence type="ECO:0000256" key="1">
    <source>
        <dbReference type="ARBA" id="ARBA00009670"/>
    </source>
</evidence>
<dbReference type="RefSeq" id="WP_216834315.1">
    <property type="nucleotide sequence ID" value="NZ_JAFNJS010000001.1"/>
</dbReference>
<dbReference type="Proteomes" id="UP001595420">
    <property type="component" value="Unassembled WGS sequence"/>
</dbReference>
<dbReference type="Pfam" id="PF03109">
    <property type="entry name" value="ABC1"/>
    <property type="match status" value="1"/>
</dbReference>
<evidence type="ECO:0000259" key="3">
    <source>
        <dbReference type="Pfam" id="PF03109"/>
    </source>
</evidence>
<keyword evidence="5" id="KW-1185">Reference proteome</keyword>
<dbReference type="PANTHER" id="PTHR10566:SF113">
    <property type="entry name" value="PROTEIN ACTIVITY OF BC1 COMPLEX KINASE 7, CHLOROPLASTIC"/>
    <property type="match status" value="1"/>
</dbReference>
<keyword evidence="4" id="KW-0808">Transferase</keyword>
<name>A0ABV7BQE5_9PROT</name>
<evidence type="ECO:0000256" key="2">
    <source>
        <dbReference type="SAM" id="Phobius"/>
    </source>
</evidence>
<gene>
    <name evidence="4" type="ORF">ACFOD3_02575</name>
</gene>
<evidence type="ECO:0000313" key="5">
    <source>
        <dbReference type="Proteomes" id="UP001595420"/>
    </source>
</evidence>
<dbReference type="PANTHER" id="PTHR10566">
    <property type="entry name" value="CHAPERONE-ACTIVITY OF BC1 COMPLEX CABC1 -RELATED"/>
    <property type="match status" value="1"/>
</dbReference>
<dbReference type="InterPro" id="IPR050154">
    <property type="entry name" value="UbiB_kinase"/>
</dbReference>
<feature type="domain" description="ABC1 atypical kinase-like" evidence="3">
    <location>
        <begin position="88"/>
        <end position="342"/>
    </location>
</feature>
<dbReference type="EMBL" id="JBHRSB010000001">
    <property type="protein sequence ID" value="MFC2998758.1"/>
    <property type="molecule type" value="Genomic_DNA"/>
</dbReference>
<organism evidence="4 5">
    <name type="scientific">Falsiroseomonas tokyonensis</name>
    <dbReference type="NCBI Taxonomy" id="430521"/>
    <lineage>
        <taxon>Bacteria</taxon>
        <taxon>Pseudomonadati</taxon>
        <taxon>Pseudomonadota</taxon>
        <taxon>Alphaproteobacteria</taxon>
        <taxon>Acetobacterales</taxon>
        <taxon>Roseomonadaceae</taxon>
        <taxon>Falsiroseomonas</taxon>
    </lineage>
</organism>
<comment type="caution">
    <text evidence="4">The sequence shown here is derived from an EMBL/GenBank/DDBJ whole genome shotgun (WGS) entry which is preliminary data.</text>
</comment>
<keyword evidence="2" id="KW-0472">Membrane</keyword>
<dbReference type="GO" id="GO:0016301">
    <property type="term" value="F:kinase activity"/>
    <property type="evidence" value="ECO:0007669"/>
    <property type="project" value="UniProtKB-KW"/>
</dbReference>
<dbReference type="InterPro" id="IPR004147">
    <property type="entry name" value="ABC1_dom"/>
</dbReference>
<feature type="transmembrane region" description="Helical" evidence="2">
    <location>
        <begin position="550"/>
        <end position="566"/>
    </location>
</feature>
<sequence length="577" mass="65543">MTTSAAMTFDAPPSVARLATLRIVLKLTGYGLRVLGQRITGRYDPTAAARDLREIFEKLGGLWVKMGQLIALRSDLLDPAFCEEMNRLQYRAVGFPPEESLRIIRAELGVNRLEDVFESLNPLPFASASIAQVHLARLRKPNVDVIVKVLRPGVQQVFERDFRLLKSMVSIIDLMPSIRVLRLGDALAELRRIIAEETDFRFEAANMKRMRQLLRDEKVLIPRVFRHYSSSRILVSECVWGVLMADYIRVSAQDPERVRRWRAENDIEPEEVGERLFSSYLRQLMEENFFHADLHPGNIILLRNGRFALIDLGSVGSVDREFLGIYQAMLRSLGNQDFAKAADLLLRICSNVRAGDLQQIRAELIRCYRDWAAKVHVEGLPYHERNILSGSNAAGRVLARYGVAQSWDLLKLGRAWATMDASLNQLFPDMNYIKLFRAYFADAQRRQLSRMLRPGTLRKQIGGAVSTLSEYNLVLSSLLRTQAIALQSTTSKLSRIGVILARGMKLGTGVALLVFLMTYLEQHHPQLAQAAGLSRLNPLSGTNMPRLSEMWWGLLLLGGFVTWRALKRMQRELSRRD</sequence>
<keyword evidence="2" id="KW-0812">Transmembrane</keyword>
<keyword evidence="2" id="KW-1133">Transmembrane helix</keyword>
<comment type="similarity">
    <text evidence="1">Belongs to the protein kinase superfamily. ADCK protein kinase family.</text>
</comment>